<proteinExistence type="predicted"/>
<keyword evidence="3" id="KW-1185">Reference proteome</keyword>
<organism evidence="2 3">
    <name type="scientific">Dendrothele bispora (strain CBS 962.96)</name>
    <dbReference type="NCBI Taxonomy" id="1314807"/>
    <lineage>
        <taxon>Eukaryota</taxon>
        <taxon>Fungi</taxon>
        <taxon>Dikarya</taxon>
        <taxon>Basidiomycota</taxon>
        <taxon>Agaricomycotina</taxon>
        <taxon>Agaricomycetes</taxon>
        <taxon>Agaricomycetidae</taxon>
        <taxon>Agaricales</taxon>
        <taxon>Agaricales incertae sedis</taxon>
        <taxon>Dendrothele</taxon>
    </lineage>
</organism>
<feature type="compositionally biased region" description="Basic and acidic residues" evidence="1">
    <location>
        <begin position="18"/>
        <end position="29"/>
    </location>
</feature>
<dbReference type="Proteomes" id="UP000297245">
    <property type="component" value="Unassembled WGS sequence"/>
</dbReference>
<evidence type="ECO:0000313" key="3">
    <source>
        <dbReference type="Proteomes" id="UP000297245"/>
    </source>
</evidence>
<protein>
    <submittedName>
        <fullName evidence="2">Uncharacterized protein</fullName>
    </submittedName>
</protein>
<feature type="compositionally biased region" description="Basic and acidic residues" evidence="1">
    <location>
        <begin position="45"/>
        <end position="60"/>
    </location>
</feature>
<evidence type="ECO:0000313" key="2">
    <source>
        <dbReference type="EMBL" id="THU83728.1"/>
    </source>
</evidence>
<name>A0A4S8L6J4_DENBC</name>
<accession>A0A4S8L6J4</accession>
<feature type="region of interest" description="Disordered" evidence="1">
    <location>
        <begin position="1"/>
        <end position="102"/>
    </location>
</feature>
<dbReference type="OrthoDB" id="2840473at2759"/>
<dbReference type="AlphaFoldDB" id="A0A4S8L6J4"/>
<dbReference type="EMBL" id="ML179645">
    <property type="protein sequence ID" value="THU83728.1"/>
    <property type="molecule type" value="Genomic_DNA"/>
</dbReference>
<evidence type="ECO:0000256" key="1">
    <source>
        <dbReference type="SAM" id="MobiDB-lite"/>
    </source>
</evidence>
<sequence>MVGDDAADNLGGKLGLRLGERKGKVKDEVVGEQEGLQPAQSPSIRSDHIASSHPRHDPDYSKPTGSSQSQAEESTGRSLHRTQSGFSAHSGPINPDKAIGSHPIDKATKMESASFYINIEAQAQQNNNKSLSSFHTVYPPKHRDEPKRTRSVILVHKRITTGAWTAIPINHPDVSAIQVVGNFGTLRIYNIYTDCDHDDTLVALDGYMGSLSVHA</sequence>
<feature type="compositionally biased region" description="Polar residues" evidence="1">
    <location>
        <begin position="63"/>
        <end position="87"/>
    </location>
</feature>
<reference evidence="2 3" key="1">
    <citation type="journal article" date="2019" name="Nat. Ecol. Evol.">
        <title>Megaphylogeny resolves global patterns of mushroom evolution.</title>
        <authorList>
            <person name="Varga T."/>
            <person name="Krizsan K."/>
            <person name="Foldi C."/>
            <person name="Dima B."/>
            <person name="Sanchez-Garcia M."/>
            <person name="Sanchez-Ramirez S."/>
            <person name="Szollosi G.J."/>
            <person name="Szarkandi J.G."/>
            <person name="Papp V."/>
            <person name="Albert L."/>
            <person name="Andreopoulos W."/>
            <person name="Angelini C."/>
            <person name="Antonin V."/>
            <person name="Barry K.W."/>
            <person name="Bougher N.L."/>
            <person name="Buchanan P."/>
            <person name="Buyck B."/>
            <person name="Bense V."/>
            <person name="Catcheside P."/>
            <person name="Chovatia M."/>
            <person name="Cooper J."/>
            <person name="Damon W."/>
            <person name="Desjardin D."/>
            <person name="Finy P."/>
            <person name="Geml J."/>
            <person name="Haridas S."/>
            <person name="Hughes K."/>
            <person name="Justo A."/>
            <person name="Karasinski D."/>
            <person name="Kautmanova I."/>
            <person name="Kiss B."/>
            <person name="Kocsube S."/>
            <person name="Kotiranta H."/>
            <person name="LaButti K.M."/>
            <person name="Lechner B.E."/>
            <person name="Liimatainen K."/>
            <person name="Lipzen A."/>
            <person name="Lukacs Z."/>
            <person name="Mihaltcheva S."/>
            <person name="Morgado L.N."/>
            <person name="Niskanen T."/>
            <person name="Noordeloos M.E."/>
            <person name="Ohm R.A."/>
            <person name="Ortiz-Santana B."/>
            <person name="Ovrebo C."/>
            <person name="Racz N."/>
            <person name="Riley R."/>
            <person name="Savchenko A."/>
            <person name="Shiryaev A."/>
            <person name="Soop K."/>
            <person name="Spirin V."/>
            <person name="Szebenyi C."/>
            <person name="Tomsovsky M."/>
            <person name="Tulloss R.E."/>
            <person name="Uehling J."/>
            <person name="Grigoriev I.V."/>
            <person name="Vagvolgyi C."/>
            <person name="Papp T."/>
            <person name="Martin F.M."/>
            <person name="Miettinen O."/>
            <person name="Hibbett D.S."/>
            <person name="Nagy L.G."/>
        </authorList>
    </citation>
    <scope>NUCLEOTIDE SEQUENCE [LARGE SCALE GENOMIC DNA]</scope>
    <source>
        <strain evidence="2 3">CBS 962.96</strain>
    </source>
</reference>
<gene>
    <name evidence="2" type="ORF">K435DRAFT_871008</name>
</gene>